<gene>
    <name evidence="2" type="ORF">LPB303_08675</name>
</gene>
<evidence type="ECO:0000313" key="2">
    <source>
        <dbReference type="EMBL" id="OAD45005.1"/>
    </source>
</evidence>
<reference evidence="2 3" key="1">
    <citation type="submission" date="2016-02" db="EMBL/GenBank/DDBJ databases">
        <title>Draft genome sequence of Polaribacter atrinae KACC17473.</title>
        <authorList>
            <person name="Shin S.-K."/>
            <person name="Yi H."/>
        </authorList>
    </citation>
    <scope>NUCLEOTIDE SEQUENCE [LARGE SCALE GENOMIC DNA]</scope>
    <source>
        <strain evidence="2 3">KACC 17473</strain>
    </source>
</reference>
<evidence type="ECO:0000313" key="3">
    <source>
        <dbReference type="Proteomes" id="UP000076923"/>
    </source>
</evidence>
<name>A0A176TC61_9FLAO</name>
<comment type="caution">
    <text evidence="2">The sequence shown here is derived from an EMBL/GenBank/DDBJ whole genome shotgun (WGS) entry which is preliminary data.</text>
</comment>
<dbReference type="InterPro" id="IPR003781">
    <property type="entry name" value="CoA-bd"/>
</dbReference>
<evidence type="ECO:0000259" key="1">
    <source>
        <dbReference type="Pfam" id="PF13380"/>
    </source>
</evidence>
<dbReference type="InterPro" id="IPR036291">
    <property type="entry name" value="NAD(P)-bd_dom_sf"/>
</dbReference>
<organism evidence="2 3">
    <name type="scientific">Polaribacter atrinae</name>
    <dbReference type="NCBI Taxonomy" id="1333662"/>
    <lineage>
        <taxon>Bacteria</taxon>
        <taxon>Pseudomonadati</taxon>
        <taxon>Bacteroidota</taxon>
        <taxon>Flavobacteriia</taxon>
        <taxon>Flavobacteriales</taxon>
        <taxon>Flavobacteriaceae</taxon>
    </lineage>
</organism>
<feature type="domain" description="CoA-binding" evidence="1">
    <location>
        <begin position="5"/>
        <end position="115"/>
    </location>
</feature>
<dbReference type="OrthoDB" id="708726at2"/>
<accession>A0A176TC61</accession>
<dbReference type="Proteomes" id="UP000076923">
    <property type="component" value="Unassembled WGS sequence"/>
</dbReference>
<dbReference type="Pfam" id="PF13380">
    <property type="entry name" value="CoA_binding_2"/>
    <property type="match status" value="1"/>
</dbReference>
<keyword evidence="3" id="KW-1185">Reference proteome</keyword>
<dbReference type="STRING" id="1333662.LPB303_08675"/>
<proteinExistence type="predicted"/>
<sequence>MKNVTLVLGASTNPNKYSNIAIKRLVDKEIPVAALGIRKGTVLGVVIDTEKKEYKNIDTITLYLNPKNQEEYYNYIIDLKPRRVIFNPGSENEELVKLLEENSIEYEVACTLVMLSIDQY</sequence>
<dbReference type="SUPFAM" id="SSF51735">
    <property type="entry name" value="NAD(P)-binding Rossmann-fold domains"/>
    <property type="match status" value="1"/>
</dbReference>
<dbReference type="Gene3D" id="3.40.50.720">
    <property type="entry name" value="NAD(P)-binding Rossmann-like Domain"/>
    <property type="match status" value="1"/>
</dbReference>
<dbReference type="AlphaFoldDB" id="A0A176TC61"/>
<dbReference type="RefSeq" id="WP_068449637.1">
    <property type="nucleotide sequence ID" value="NZ_CANKUV010000006.1"/>
</dbReference>
<dbReference type="EMBL" id="LVWE01000032">
    <property type="protein sequence ID" value="OAD45005.1"/>
    <property type="molecule type" value="Genomic_DNA"/>
</dbReference>
<protein>
    <submittedName>
        <fullName evidence="2">CoA-binding protein</fullName>
    </submittedName>
</protein>